<evidence type="ECO:0000256" key="8">
    <source>
        <dbReference type="ARBA" id="ARBA00023136"/>
    </source>
</evidence>
<dbReference type="NCBIfam" id="TIGR00728">
    <property type="entry name" value="OPT_sfam"/>
    <property type="match status" value="1"/>
</dbReference>
<feature type="transmembrane region" description="Helical" evidence="10">
    <location>
        <begin position="533"/>
        <end position="555"/>
    </location>
</feature>
<feature type="transmembrane region" description="Helical" evidence="10">
    <location>
        <begin position="713"/>
        <end position="731"/>
    </location>
</feature>
<feature type="transmembrane region" description="Helical" evidence="10">
    <location>
        <begin position="217"/>
        <end position="237"/>
    </location>
</feature>
<keyword evidence="7 10" id="KW-1133">Transmembrane helix</keyword>
<keyword evidence="6" id="KW-0653">Protein transport</keyword>
<dbReference type="GeneID" id="93654247"/>
<evidence type="ECO:0000256" key="3">
    <source>
        <dbReference type="ARBA" id="ARBA00022448"/>
    </source>
</evidence>
<feature type="compositionally biased region" description="Basic and acidic residues" evidence="9">
    <location>
        <begin position="135"/>
        <end position="152"/>
    </location>
</feature>
<feature type="transmembrane region" description="Helical" evidence="10">
    <location>
        <begin position="351"/>
        <end position="370"/>
    </location>
</feature>
<dbReference type="InterPro" id="IPR004648">
    <property type="entry name" value="Oligpept_transpt"/>
</dbReference>
<keyword evidence="8 10" id="KW-0472">Membrane</keyword>
<proteinExistence type="inferred from homology"/>
<feature type="region of interest" description="Disordered" evidence="9">
    <location>
        <begin position="1"/>
        <end position="26"/>
    </location>
</feature>
<dbReference type="EMBL" id="JAEOAQ010000008">
    <property type="protein sequence ID" value="KAG5416888.1"/>
    <property type="molecule type" value="Genomic_DNA"/>
</dbReference>
<feature type="transmembrane region" description="Helical" evidence="10">
    <location>
        <begin position="603"/>
        <end position="623"/>
    </location>
</feature>
<organism evidence="11 12">
    <name type="scientific">Candida metapsilosis</name>
    <dbReference type="NCBI Taxonomy" id="273372"/>
    <lineage>
        <taxon>Eukaryota</taxon>
        <taxon>Fungi</taxon>
        <taxon>Dikarya</taxon>
        <taxon>Ascomycota</taxon>
        <taxon>Saccharomycotina</taxon>
        <taxon>Pichiomycetes</taxon>
        <taxon>Debaryomycetaceae</taxon>
        <taxon>Candida/Lodderomyces clade</taxon>
        <taxon>Candida</taxon>
    </lineage>
</organism>
<dbReference type="AlphaFoldDB" id="A0A8H8D8A8"/>
<comment type="subcellular location">
    <subcellularLocation>
        <location evidence="1">Membrane</location>
        <topology evidence="1">Multi-pass membrane protein</topology>
    </subcellularLocation>
</comment>
<feature type="transmembrane region" description="Helical" evidence="10">
    <location>
        <begin position="780"/>
        <end position="802"/>
    </location>
</feature>
<sequence length="924" mass="104548">MSTEKVPTLSAGADSISPIHSSGSHLQAEDHEVNLDAILSNPLSLGEVGTTLSEDEKNFVLKRLHFDVLENFDDLPPECSFMFEKIEQLPPEEAVEILKEAITEHLHDVNIQDHDLALWQLLVDYQPSIMDEQTQSEKEASDSLSNKEKMDPLPDYTSIIAKGDSGTNDPLTGEPEIVDWNLQVRLEAALIAYWAPYPEIRAIALPFDDPTIPVETFRVYLIGIIWTAIGAVINQFFRERQPAITLAVAVVQIFLYPSGLLCEWILPKWKIKLWKWSFDLNPGPYTFKEQMLATIFCSVSGGGTSYVSSNILMQKSKMFYNNEWVDFGYQVLLILSTNFMGIGFAGLIRKFAVYPVEAVWPIILPGIALNKTLLTKSKKENINGWTISGYAFFFITFAASFLYFWVPDYLFQALSYFSWMAWIKPDNQNLAAVTGFLGGLGLNPISTFDWNMMSQNTPLKLPFYNQTNLIVGMFIGMFSILGLWYTNYKWTGYLPINSNVLFTNTGEPYAVTAVVNEKSLFDESKYQEIGPPFYSAANLFLYGAFFAIYPFHIVYEIGMQYKPMWHALKGLYSALRHFRESTYEGFTDPHSVMMKAYPEVPEWAYMCVLVVSIVLAILCVKVYPAQCPVWGIFFALGINFVFLIPLTTVAARTGFSFGLNVLVELIVGYAIPGNGLALALIKALGYNIDGQAQNFVNDLKQGHYAKLPPRATFRAQLVSILVASFIQLAILNYQITGIKDYCHPDNTQKFTCPMGRSFYNASVLWGVIGPKKVFSGLYPILQWCFLIGFLLAFPCIVLKKWGPQKYVKTFEPSIVIGGILNWAPYNMSYFIPGVYVSLAFMWYIKRKYEAWWQKYNYLLSCGLDGGVAFSSIIIFFAVMYHEKDINWWGNTVMYKGYDGNMTGRLNATISAPDGYFGPRKGHYP</sequence>
<feature type="transmembrane region" description="Helical" evidence="10">
    <location>
        <begin position="822"/>
        <end position="844"/>
    </location>
</feature>
<feature type="transmembrane region" description="Helical" evidence="10">
    <location>
        <begin position="469"/>
        <end position="486"/>
    </location>
</feature>
<keyword evidence="4 10" id="KW-0812">Transmembrane</keyword>
<dbReference type="NCBIfam" id="TIGR00727">
    <property type="entry name" value="ISP4_OPT"/>
    <property type="match status" value="1"/>
</dbReference>
<accession>A0A8H8D8A8</accession>
<feature type="transmembrane region" description="Helical" evidence="10">
    <location>
        <begin position="291"/>
        <end position="312"/>
    </location>
</feature>
<reference evidence="11 12" key="1">
    <citation type="submission" date="2020-12" db="EMBL/GenBank/DDBJ databases">
        <title>Effect of drift, selection, and recombination on the evolution of hybrid genomes in Candida yeast pathogens.</title>
        <authorList>
            <person name="Mixao V."/>
            <person name="Ksiezopolska E."/>
            <person name="Saus E."/>
            <person name="Boekhout T."/>
            <person name="Gacser A."/>
            <person name="Gabaldon T."/>
        </authorList>
    </citation>
    <scope>NUCLEOTIDE SEQUENCE [LARGE SCALE GENOMIC DNA]</scope>
    <source>
        <strain evidence="11 12">BP57</strain>
    </source>
</reference>
<dbReference type="OrthoDB" id="9986677at2759"/>
<feature type="transmembrane region" description="Helical" evidence="10">
    <location>
        <begin position="856"/>
        <end position="880"/>
    </location>
</feature>
<keyword evidence="12" id="KW-1185">Reference proteome</keyword>
<feature type="transmembrane region" description="Helical" evidence="10">
    <location>
        <begin position="629"/>
        <end position="649"/>
    </location>
</feature>
<keyword evidence="5" id="KW-0571">Peptide transport</keyword>
<dbReference type="InterPro" id="IPR004813">
    <property type="entry name" value="OPT"/>
</dbReference>
<gene>
    <name evidence="11" type="ORF">I9W82_005618</name>
</gene>
<dbReference type="PANTHER" id="PTHR22601">
    <property type="entry name" value="ISP4 LIKE PROTEIN"/>
    <property type="match status" value="1"/>
</dbReference>
<evidence type="ECO:0000313" key="11">
    <source>
        <dbReference type="EMBL" id="KAG5416888.1"/>
    </source>
</evidence>
<dbReference type="GO" id="GO:0015031">
    <property type="term" value="P:protein transport"/>
    <property type="evidence" value="ECO:0007669"/>
    <property type="project" value="UniProtKB-KW"/>
</dbReference>
<feature type="transmembrane region" description="Helical" evidence="10">
    <location>
        <begin position="430"/>
        <end position="448"/>
    </location>
</feature>
<keyword evidence="3" id="KW-0813">Transport</keyword>
<evidence type="ECO:0000256" key="4">
    <source>
        <dbReference type="ARBA" id="ARBA00022692"/>
    </source>
</evidence>
<comment type="similarity">
    <text evidence="2">Belongs to the oligopeptide OPT transporter family.</text>
</comment>
<dbReference type="Pfam" id="PF03169">
    <property type="entry name" value="OPT"/>
    <property type="match status" value="1"/>
</dbReference>
<feature type="transmembrane region" description="Helical" evidence="10">
    <location>
        <begin position="244"/>
        <end position="266"/>
    </location>
</feature>
<name>A0A8H8D8A8_9ASCO</name>
<dbReference type="RefSeq" id="XP_067546004.1">
    <property type="nucleotide sequence ID" value="XM_067694814.1"/>
</dbReference>
<feature type="transmembrane region" description="Helical" evidence="10">
    <location>
        <begin position="382"/>
        <end position="406"/>
    </location>
</feature>
<feature type="region of interest" description="Disordered" evidence="9">
    <location>
        <begin position="132"/>
        <end position="153"/>
    </location>
</feature>
<protein>
    <submittedName>
        <fullName evidence="11">OPT2</fullName>
    </submittedName>
</protein>
<evidence type="ECO:0000256" key="5">
    <source>
        <dbReference type="ARBA" id="ARBA00022856"/>
    </source>
</evidence>
<feature type="transmembrane region" description="Helical" evidence="10">
    <location>
        <begin position="661"/>
        <end position="681"/>
    </location>
</feature>
<evidence type="ECO:0000256" key="7">
    <source>
        <dbReference type="ARBA" id="ARBA00022989"/>
    </source>
</evidence>
<evidence type="ECO:0000313" key="12">
    <source>
        <dbReference type="Proteomes" id="UP000669133"/>
    </source>
</evidence>
<evidence type="ECO:0000256" key="2">
    <source>
        <dbReference type="ARBA" id="ARBA00008807"/>
    </source>
</evidence>
<evidence type="ECO:0000256" key="1">
    <source>
        <dbReference type="ARBA" id="ARBA00004141"/>
    </source>
</evidence>
<dbReference type="GO" id="GO:0035673">
    <property type="term" value="F:oligopeptide transmembrane transporter activity"/>
    <property type="evidence" value="ECO:0007669"/>
    <property type="project" value="InterPro"/>
</dbReference>
<evidence type="ECO:0000256" key="9">
    <source>
        <dbReference type="SAM" id="MobiDB-lite"/>
    </source>
</evidence>
<comment type="caution">
    <text evidence="11">The sequence shown here is derived from an EMBL/GenBank/DDBJ whole genome shotgun (WGS) entry which is preliminary data.</text>
</comment>
<dbReference type="Proteomes" id="UP000669133">
    <property type="component" value="Unassembled WGS sequence"/>
</dbReference>
<evidence type="ECO:0000256" key="6">
    <source>
        <dbReference type="ARBA" id="ARBA00022927"/>
    </source>
</evidence>
<dbReference type="GO" id="GO:0016020">
    <property type="term" value="C:membrane"/>
    <property type="evidence" value="ECO:0007669"/>
    <property type="project" value="UniProtKB-SubCell"/>
</dbReference>
<evidence type="ECO:0000256" key="10">
    <source>
        <dbReference type="SAM" id="Phobius"/>
    </source>
</evidence>
<feature type="transmembrane region" description="Helical" evidence="10">
    <location>
        <begin position="324"/>
        <end position="345"/>
    </location>
</feature>